<dbReference type="AlphaFoldDB" id="A0A1B9G646"/>
<name>A0A1B9G646_9TREE</name>
<feature type="region of interest" description="Disordered" evidence="1">
    <location>
        <begin position="119"/>
        <end position="145"/>
    </location>
</feature>
<feature type="region of interest" description="Disordered" evidence="1">
    <location>
        <begin position="24"/>
        <end position="87"/>
    </location>
</feature>
<feature type="region of interest" description="Disordered" evidence="1">
    <location>
        <begin position="262"/>
        <end position="285"/>
    </location>
</feature>
<evidence type="ECO:0000313" key="2">
    <source>
        <dbReference type="EMBL" id="OCF26471.1"/>
    </source>
</evidence>
<feature type="compositionally biased region" description="Basic and acidic residues" evidence="1">
    <location>
        <begin position="35"/>
        <end position="49"/>
    </location>
</feature>
<gene>
    <name evidence="2" type="ORF">I302_04156</name>
    <name evidence="3" type="ORF">I302_100783</name>
</gene>
<dbReference type="Proteomes" id="UP000092730">
    <property type="component" value="Chromosome 1"/>
</dbReference>
<accession>A0A1B9G646</accession>
<evidence type="ECO:0000313" key="3">
    <source>
        <dbReference type="EMBL" id="WVW78821.1"/>
    </source>
</evidence>
<organism evidence="2">
    <name type="scientific">Kwoniella bestiolae CBS 10118</name>
    <dbReference type="NCBI Taxonomy" id="1296100"/>
    <lineage>
        <taxon>Eukaryota</taxon>
        <taxon>Fungi</taxon>
        <taxon>Dikarya</taxon>
        <taxon>Basidiomycota</taxon>
        <taxon>Agaricomycotina</taxon>
        <taxon>Tremellomycetes</taxon>
        <taxon>Tremellales</taxon>
        <taxon>Cryptococcaceae</taxon>
        <taxon>Kwoniella</taxon>
    </lineage>
</organism>
<proteinExistence type="predicted"/>
<reference evidence="2" key="3">
    <citation type="submission" date="2014-01" db="EMBL/GenBank/DDBJ databases">
        <title>Evolution of pathogenesis and genome organization in the Tremellales.</title>
        <authorList>
            <person name="Cuomo C."/>
            <person name="Litvintseva A."/>
            <person name="Heitman J."/>
            <person name="Chen Y."/>
            <person name="Sun S."/>
            <person name="Springer D."/>
            <person name="Dromer F."/>
            <person name="Young S."/>
            <person name="Zeng Q."/>
            <person name="Chapman S."/>
            <person name="Gujja S."/>
            <person name="Saif S."/>
            <person name="Birren B."/>
        </authorList>
    </citation>
    <scope>NUCLEOTIDE SEQUENCE</scope>
    <source>
        <strain evidence="2">CBS 10118</strain>
    </source>
</reference>
<protein>
    <submittedName>
        <fullName evidence="2">Uncharacterized protein</fullName>
    </submittedName>
</protein>
<dbReference type="VEuPathDB" id="FungiDB:I302_04156"/>
<dbReference type="EMBL" id="KI894020">
    <property type="protein sequence ID" value="OCF26471.1"/>
    <property type="molecule type" value="Genomic_DNA"/>
</dbReference>
<dbReference type="KEGG" id="kbi:30208555"/>
<reference evidence="2" key="1">
    <citation type="submission" date="2013-07" db="EMBL/GenBank/DDBJ databases">
        <title>The Genome Sequence of Cryptococcus bestiolae CBS10118.</title>
        <authorList>
            <consortium name="The Broad Institute Genome Sequencing Platform"/>
            <person name="Cuomo C."/>
            <person name="Litvintseva A."/>
            <person name="Chen Y."/>
            <person name="Heitman J."/>
            <person name="Sun S."/>
            <person name="Springer D."/>
            <person name="Dromer F."/>
            <person name="Young S.K."/>
            <person name="Zeng Q."/>
            <person name="Gargeya S."/>
            <person name="Fitzgerald M."/>
            <person name="Abouelleil A."/>
            <person name="Alvarado L."/>
            <person name="Berlin A.M."/>
            <person name="Chapman S.B."/>
            <person name="Dewar J."/>
            <person name="Goldberg J."/>
            <person name="Griggs A."/>
            <person name="Gujja S."/>
            <person name="Hansen M."/>
            <person name="Howarth C."/>
            <person name="Imamovic A."/>
            <person name="Larimer J."/>
            <person name="McCowan C."/>
            <person name="Murphy C."/>
            <person name="Pearson M."/>
            <person name="Priest M."/>
            <person name="Roberts A."/>
            <person name="Saif S."/>
            <person name="Shea T."/>
            <person name="Sykes S."/>
            <person name="Wortman J."/>
            <person name="Nusbaum C."/>
            <person name="Birren B."/>
        </authorList>
    </citation>
    <scope>NUCLEOTIDE SEQUENCE [LARGE SCALE GENOMIC DNA]</scope>
    <source>
        <strain evidence="2">CBS 10118</strain>
    </source>
</reference>
<reference evidence="3" key="2">
    <citation type="submission" date="2013-07" db="EMBL/GenBank/DDBJ databases">
        <authorList>
            <consortium name="The Broad Institute Genome Sequencing Platform"/>
            <person name="Cuomo C."/>
            <person name="Litvintseva A."/>
            <person name="Chen Y."/>
            <person name="Heitman J."/>
            <person name="Sun S."/>
            <person name="Springer D."/>
            <person name="Dromer F."/>
            <person name="Young S.K."/>
            <person name="Zeng Q."/>
            <person name="Gargeya S."/>
            <person name="Fitzgerald M."/>
            <person name="Abouelleil A."/>
            <person name="Alvarado L."/>
            <person name="Berlin A.M."/>
            <person name="Chapman S.B."/>
            <person name="Dewar J."/>
            <person name="Goldberg J."/>
            <person name="Griggs A."/>
            <person name="Gujja S."/>
            <person name="Hansen M."/>
            <person name="Howarth C."/>
            <person name="Imamovic A."/>
            <person name="Larimer J."/>
            <person name="McCowan C."/>
            <person name="Murphy C."/>
            <person name="Pearson M."/>
            <person name="Priest M."/>
            <person name="Roberts A."/>
            <person name="Saif S."/>
            <person name="Shea T."/>
            <person name="Sykes S."/>
            <person name="Wortman J."/>
            <person name="Nusbaum C."/>
            <person name="Birren B."/>
        </authorList>
    </citation>
    <scope>NUCLEOTIDE SEQUENCE</scope>
    <source>
        <strain evidence="3">CBS 10118</strain>
    </source>
</reference>
<feature type="region of interest" description="Disordered" evidence="1">
    <location>
        <begin position="171"/>
        <end position="196"/>
    </location>
</feature>
<reference evidence="3" key="4">
    <citation type="submission" date="2024-02" db="EMBL/GenBank/DDBJ databases">
        <title>Comparative genomics of Cryptococcus and Kwoniella reveals pathogenesis evolution and contrasting modes of karyotype evolution via chromosome fusion or intercentromeric recombination.</title>
        <authorList>
            <person name="Coelho M.A."/>
            <person name="David-Palma M."/>
            <person name="Shea T."/>
            <person name="Bowers K."/>
            <person name="McGinley-Smith S."/>
            <person name="Mohammad A.W."/>
            <person name="Gnirke A."/>
            <person name="Yurkov A.M."/>
            <person name="Nowrousian M."/>
            <person name="Sun S."/>
            <person name="Cuomo C.A."/>
            <person name="Heitman J."/>
        </authorList>
    </citation>
    <scope>NUCLEOTIDE SEQUENCE</scope>
    <source>
        <strain evidence="3">CBS 10118</strain>
    </source>
</reference>
<dbReference type="GeneID" id="30208555"/>
<evidence type="ECO:0000256" key="1">
    <source>
        <dbReference type="SAM" id="MobiDB-lite"/>
    </source>
</evidence>
<evidence type="ECO:0000313" key="4">
    <source>
        <dbReference type="Proteomes" id="UP000092730"/>
    </source>
</evidence>
<keyword evidence="4" id="KW-1185">Reference proteome</keyword>
<dbReference type="RefSeq" id="XP_019047541.1">
    <property type="nucleotide sequence ID" value="XM_019190793.1"/>
</dbReference>
<sequence>MSSNDGQRRRLLAQAASLIGTIAGHLSSRAGQGLDKGDDAPSSESKDADSFVGGTITPAESESDQKPPEYEDGSSTPNRGDDTYFEPVIGTASSITFNNKHAGGSSFCINETVEGRTGTHCFRGGPDTRTPVIGDTSARGSTSDDHQAEIAAEVNTDSDSVSGEVAGCLTPQTMSVDDEGTTAPQQAGWRYPPLPRRRHHYRDHVEAGATVYVGDTGEGVDPNASSPHIHNTTYEPGAKVFSVSELSPGGFWQRAIEERRAHLMADQTASSQSTQKNIPEDDTTG</sequence>
<feature type="compositionally biased region" description="Polar residues" evidence="1">
    <location>
        <begin position="267"/>
        <end position="277"/>
    </location>
</feature>
<dbReference type="EMBL" id="CP144541">
    <property type="protein sequence ID" value="WVW78821.1"/>
    <property type="molecule type" value="Genomic_DNA"/>
</dbReference>